<keyword evidence="1" id="KW-1133">Transmembrane helix</keyword>
<dbReference type="AlphaFoldDB" id="A0AAN7FH20"/>
<comment type="caution">
    <text evidence="2">The sequence shown here is derived from an EMBL/GenBank/DDBJ whole genome shotgun (WGS) entry which is preliminary data.</text>
</comment>
<gene>
    <name evidence="2" type="ORF">RGQ29_017058</name>
</gene>
<evidence type="ECO:0000256" key="1">
    <source>
        <dbReference type="SAM" id="Phobius"/>
    </source>
</evidence>
<proteinExistence type="predicted"/>
<dbReference type="PANTHER" id="PTHR31170">
    <property type="entry name" value="BNAC04G53230D PROTEIN"/>
    <property type="match status" value="1"/>
</dbReference>
<accession>A0AAN7FH20</accession>
<evidence type="ECO:0000313" key="2">
    <source>
        <dbReference type="EMBL" id="KAK4592757.1"/>
    </source>
</evidence>
<name>A0AAN7FH20_QUERU</name>
<keyword evidence="1" id="KW-0812">Transmembrane</keyword>
<sequence length="448" mass="53238">MAMPIWGKQDTIIDVTQAREPNWDPKCCIYRVPQRLRNVNENAYTPKLISIGPVHRNNCELKDMQKQKENYLKVFFLRIGKSQEEFEYIIKKNEDEIRRCYAVEISLPEKKDFVRIILLDSIFIIELFLRNYEGQRDEMDYILSKPCLKNGIMQDLILLENQLPFFILDRLYDRSGFTGIRKGFLTLACNFFFDHKELSIDEMRGVRHFTDLQRHFYHPPIRRFAEHSTEQPHSATKLNTRGLIFEKLEPQGQQQEENSLDEKRYLLHIKFKDNLKICPCINCKWPTVCLKSFPSLKRLQTRLLIPEFVVDNRTEELFRNLMALEQCHYPGDAYICEYIKLLDFLINSEEDVELLVDKRIIVNLLGSNTEVAKMINRLCREIVGTKSYYSKVTKKLNDYYNNDWFKRTASLRNVYFRDIWRSTATVVGFVVLLITILNFVRPFVFTNT</sequence>
<keyword evidence="1" id="KW-0472">Membrane</keyword>
<organism evidence="2 3">
    <name type="scientific">Quercus rubra</name>
    <name type="common">Northern red oak</name>
    <name type="synonym">Quercus borealis</name>
    <dbReference type="NCBI Taxonomy" id="3512"/>
    <lineage>
        <taxon>Eukaryota</taxon>
        <taxon>Viridiplantae</taxon>
        <taxon>Streptophyta</taxon>
        <taxon>Embryophyta</taxon>
        <taxon>Tracheophyta</taxon>
        <taxon>Spermatophyta</taxon>
        <taxon>Magnoliopsida</taxon>
        <taxon>eudicotyledons</taxon>
        <taxon>Gunneridae</taxon>
        <taxon>Pentapetalae</taxon>
        <taxon>rosids</taxon>
        <taxon>fabids</taxon>
        <taxon>Fagales</taxon>
        <taxon>Fagaceae</taxon>
        <taxon>Quercus</taxon>
    </lineage>
</organism>
<dbReference type="InterPro" id="IPR004158">
    <property type="entry name" value="DUF247_pln"/>
</dbReference>
<reference evidence="2 3" key="1">
    <citation type="journal article" date="2023" name="G3 (Bethesda)">
        <title>A haplotype-resolved chromosome-scale genome for Quercus rubra L. provides insights into the genetics of adaptive traits for red oak species.</title>
        <authorList>
            <person name="Kapoor B."/>
            <person name="Jenkins J."/>
            <person name="Schmutz J."/>
            <person name="Zhebentyayeva T."/>
            <person name="Kuelheim C."/>
            <person name="Coggeshall M."/>
            <person name="Heim C."/>
            <person name="Lasky J.R."/>
            <person name="Leites L."/>
            <person name="Islam-Faridi N."/>
            <person name="Romero-Severson J."/>
            <person name="DeLeo V.L."/>
            <person name="Lucas S.M."/>
            <person name="Lazic D."/>
            <person name="Gailing O."/>
            <person name="Carlson J."/>
            <person name="Staton M."/>
        </authorList>
    </citation>
    <scope>NUCLEOTIDE SEQUENCE [LARGE SCALE GENOMIC DNA]</scope>
    <source>
        <strain evidence="2">Pseudo-F2</strain>
    </source>
</reference>
<dbReference type="Proteomes" id="UP001324115">
    <property type="component" value="Unassembled WGS sequence"/>
</dbReference>
<feature type="transmembrane region" description="Helical" evidence="1">
    <location>
        <begin position="419"/>
        <end position="440"/>
    </location>
</feature>
<dbReference type="Pfam" id="PF03140">
    <property type="entry name" value="DUF247"/>
    <property type="match status" value="1"/>
</dbReference>
<keyword evidence="3" id="KW-1185">Reference proteome</keyword>
<dbReference type="PANTHER" id="PTHR31170:SF9">
    <property type="entry name" value="PROTEIN, PUTATIVE (DUF247)-RELATED"/>
    <property type="match status" value="1"/>
</dbReference>
<evidence type="ECO:0000313" key="3">
    <source>
        <dbReference type="Proteomes" id="UP001324115"/>
    </source>
</evidence>
<dbReference type="EMBL" id="JAXUIC010000004">
    <property type="protein sequence ID" value="KAK4592757.1"/>
    <property type="molecule type" value="Genomic_DNA"/>
</dbReference>
<protein>
    <submittedName>
        <fullName evidence="2">Uncharacterized protein</fullName>
    </submittedName>
</protein>